<organism evidence="1 2">
    <name type="scientific">Naganishia cerealis</name>
    <dbReference type="NCBI Taxonomy" id="610337"/>
    <lineage>
        <taxon>Eukaryota</taxon>
        <taxon>Fungi</taxon>
        <taxon>Dikarya</taxon>
        <taxon>Basidiomycota</taxon>
        <taxon>Agaricomycotina</taxon>
        <taxon>Tremellomycetes</taxon>
        <taxon>Filobasidiales</taxon>
        <taxon>Filobasidiaceae</taxon>
        <taxon>Naganishia</taxon>
    </lineage>
</organism>
<gene>
    <name evidence="1" type="ORF">QFC19_008272</name>
</gene>
<keyword evidence="2" id="KW-1185">Reference proteome</keyword>
<comment type="caution">
    <text evidence="1">The sequence shown here is derived from an EMBL/GenBank/DDBJ whole genome shotgun (WGS) entry which is preliminary data.</text>
</comment>
<evidence type="ECO:0000313" key="2">
    <source>
        <dbReference type="Proteomes" id="UP001241377"/>
    </source>
</evidence>
<proteinExistence type="predicted"/>
<name>A0ACC2V3B0_9TREE</name>
<sequence length="390" mass="43602">MRLLALALALCLSAPAAADSQRKRSFRTLDDDELPAVARMQPGPWVDVGETPGHLRSMLVPRPAGSENNTIVREYIQSVFSKLGWHTELDTFTGTTPEGTVEFTNLIFTFDPDASTKFVLAAHHDSKWFATYPANQFVGATDSAAPCAMLLDLAEAITPALKERKTRLAAQRPSTGDSVEDEDGDDDFDEQEAAKTTLQFIFFDGEEAFHDWTATDSIYGSRHLAAEWESTFLPAEHPYQPLARRRMDPNPTVLSTIEHLVLLDLLGAPQPRIMQWYRETGWLFAEMRDADARLRESGLVEGTNKGEWFSPLSFGGSIEDDQVPDDATALDLATMQRWNLILRVFTLEYLGLKPTKAAIGREQNDKRTAQESSASFQHHELVSVSKVRWN</sequence>
<accession>A0ACC2V3B0</accession>
<protein>
    <submittedName>
        <fullName evidence="1">Uncharacterized protein</fullName>
    </submittedName>
</protein>
<dbReference type="EMBL" id="JASBWR010000121">
    <property type="protein sequence ID" value="KAJ9093605.1"/>
    <property type="molecule type" value="Genomic_DNA"/>
</dbReference>
<dbReference type="Proteomes" id="UP001241377">
    <property type="component" value="Unassembled WGS sequence"/>
</dbReference>
<evidence type="ECO:0000313" key="1">
    <source>
        <dbReference type="EMBL" id="KAJ9093605.1"/>
    </source>
</evidence>
<reference evidence="1" key="1">
    <citation type="submission" date="2023-04" db="EMBL/GenBank/DDBJ databases">
        <title>Draft Genome sequencing of Naganishia species isolated from polar environments using Oxford Nanopore Technology.</title>
        <authorList>
            <person name="Leo P."/>
            <person name="Venkateswaran K."/>
        </authorList>
    </citation>
    <scope>NUCLEOTIDE SEQUENCE</scope>
    <source>
        <strain evidence="1">MNA-CCFEE 5261</strain>
    </source>
</reference>